<organism evidence="2 3">
    <name type="scientific">Trichogramma kaykai</name>
    <dbReference type="NCBI Taxonomy" id="54128"/>
    <lineage>
        <taxon>Eukaryota</taxon>
        <taxon>Metazoa</taxon>
        <taxon>Ecdysozoa</taxon>
        <taxon>Arthropoda</taxon>
        <taxon>Hexapoda</taxon>
        <taxon>Insecta</taxon>
        <taxon>Pterygota</taxon>
        <taxon>Neoptera</taxon>
        <taxon>Endopterygota</taxon>
        <taxon>Hymenoptera</taxon>
        <taxon>Apocrita</taxon>
        <taxon>Proctotrupomorpha</taxon>
        <taxon>Chalcidoidea</taxon>
        <taxon>Trichogrammatidae</taxon>
        <taxon>Trichogramma</taxon>
    </lineage>
</organism>
<keyword evidence="3" id="KW-1185">Reference proteome</keyword>
<sequence>MVKNTTETISASIERDNVQESKKVLAISQLSVMKSINNDQINSKSFIAENDGDESEIVKERKELQEDDPESSSSYENQSEKKNS</sequence>
<feature type="region of interest" description="Disordered" evidence="1">
    <location>
        <begin position="1"/>
        <end position="20"/>
    </location>
</feature>
<protein>
    <submittedName>
        <fullName evidence="2">Uncharacterized protein</fullName>
    </submittedName>
</protein>
<accession>A0ABD2WQV7</accession>
<reference evidence="2 3" key="1">
    <citation type="journal article" date="2024" name="bioRxiv">
        <title>A reference genome for Trichogramma kaykai: A tiny desert-dwelling parasitoid wasp with competing sex-ratio distorters.</title>
        <authorList>
            <person name="Culotta J."/>
            <person name="Lindsey A.R."/>
        </authorList>
    </citation>
    <scope>NUCLEOTIDE SEQUENCE [LARGE SCALE GENOMIC DNA]</scope>
    <source>
        <strain evidence="2 3">KSX58</strain>
    </source>
</reference>
<dbReference type="Proteomes" id="UP001627154">
    <property type="component" value="Unassembled WGS sequence"/>
</dbReference>
<dbReference type="EMBL" id="JBJJXI010000085">
    <property type="protein sequence ID" value="KAL3395209.1"/>
    <property type="molecule type" value="Genomic_DNA"/>
</dbReference>
<feature type="region of interest" description="Disordered" evidence="1">
    <location>
        <begin position="38"/>
        <end position="84"/>
    </location>
</feature>
<dbReference type="AlphaFoldDB" id="A0ABD2WQV7"/>
<proteinExistence type="predicted"/>
<evidence type="ECO:0000256" key="1">
    <source>
        <dbReference type="SAM" id="MobiDB-lite"/>
    </source>
</evidence>
<name>A0ABD2WQV7_9HYME</name>
<gene>
    <name evidence="2" type="ORF">TKK_010809</name>
</gene>
<comment type="caution">
    <text evidence="2">The sequence shown here is derived from an EMBL/GenBank/DDBJ whole genome shotgun (WGS) entry which is preliminary data.</text>
</comment>
<evidence type="ECO:0000313" key="2">
    <source>
        <dbReference type="EMBL" id="KAL3395209.1"/>
    </source>
</evidence>
<evidence type="ECO:0000313" key="3">
    <source>
        <dbReference type="Proteomes" id="UP001627154"/>
    </source>
</evidence>
<feature type="compositionally biased region" description="Polar residues" evidence="1">
    <location>
        <begin position="1"/>
        <end position="11"/>
    </location>
</feature>